<dbReference type="OrthoDB" id="10327182at2759"/>
<dbReference type="EMBL" id="BKCP01005516">
    <property type="protein sequence ID" value="GER38456.1"/>
    <property type="molecule type" value="Genomic_DNA"/>
</dbReference>
<accession>A0A5A7Q0Q0</accession>
<evidence type="ECO:0000313" key="2">
    <source>
        <dbReference type="Proteomes" id="UP000325081"/>
    </source>
</evidence>
<organism evidence="1 2">
    <name type="scientific">Striga asiatica</name>
    <name type="common">Asiatic witchweed</name>
    <name type="synonym">Buchnera asiatica</name>
    <dbReference type="NCBI Taxonomy" id="4170"/>
    <lineage>
        <taxon>Eukaryota</taxon>
        <taxon>Viridiplantae</taxon>
        <taxon>Streptophyta</taxon>
        <taxon>Embryophyta</taxon>
        <taxon>Tracheophyta</taxon>
        <taxon>Spermatophyta</taxon>
        <taxon>Magnoliopsida</taxon>
        <taxon>eudicotyledons</taxon>
        <taxon>Gunneridae</taxon>
        <taxon>Pentapetalae</taxon>
        <taxon>asterids</taxon>
        <taxon>lamiids</taxon>
        <taxon>Lamiales</taxon>
        <taxon>Orobanchaceae</taxon>
        <taxon>Buchnereae</taxon>
        <taxon>Striga</taxon>
    </lineage>
</organism>
<evidence type="ECO:0000313" key="1">
    <source>
        <dbReference type="EMBL" id="GER38456.1"/>
    </source>
</evidence>
<dbReference type="AlphaFoldDB" id="A0A5A7Q0Q0"/>
<name>A0A5A7Q0Q0_STRAF</name>
<proteinExistence type="predicted"/>
<reference evidence="2" key="1">
    <citation type="journal article" date="2019" name="Curr. Biol.">
        <title>Genome Sequence of Striga asiatica Provides Insight into the Evolution of Plant Parasitism.</title>
        <authorList>
            <person name="Yoshida S."/>
            <person name="Kim S."/>
            <person name="Wafula E.K."/>
            <person name="Tanskanen J."/>
            <person name="Kim Y.M."/>
            <person name="Honaas L."/>
            <person name="Yang Z."/>
            <person name="Spallek T."/>
            <person name="Conn C.E."/>
            <person name="Ichihashi Y."/>
            <person name="Cheong K."/>
            <person name="Cui S."/>
            <person name="Der J.P."/>
            <person name="Gundlach H."/>
            <person name="Jiao Y."/>
            <person name="Hori C."/>
            <person name="Ishida J.K."/>
            <person name="Kasahara H."/>
            <person name="Kiba T."/>
            <person name="Kim M.S."/>
            <person name="Koo N."/>
            <person name="Laohavisit A."/>
            <person name="Lee Y.H."/>
            <person name="Lumba S."/>
            <person name="McCourt P."/>
            <person name="Mortimer J.C."/>
            <person name="Mutuku J.M."/>
            <person name="Nomura T."/>
            <person name="Sasaki-Sekimoto Y."/>
            <person name="Seto Y."/>
            <person name="Wang Y."/>
            <person name="Wakatake T."/>
            <person name="Sakakibara H."/>
            <person name="Demura T."/>
            <person name="Yamaguchi S."/>
            <person name="Yoneyama K."/>
            <person name="Manabe R.I."/>
            <person name="Nelson D.C."/>
            <person name="Schulman A.H."/>
            <person name="Timko M.P."/>
            <person name="dePamphilis C.W."/>
            <person name="Choi D."/>
            <person name="Shirasu K."/>
        </authorList>
    </citation>
    <scope>NUCLEOTIDE SEQUENCE [LARGE SCALE GENOMIC DNA]</scope>
    <source>
        <strain evidence="2">cv. UVA1</strain>
    </source>
</reference>
<keyword evidence="2" id="KW-1185">Reference proteome</keyword>
<sequence length="394" mass="44666">MDTAAAQSTKVCIVCSYCYSDSAIPSYAVMITDLQPEAGGDVSDESIISIRPTFLIDGISFDDGLYNFCVLNSTLYMIEMGIHTIARSLGGKSVYTYDLSRYLKDSGGAVCGDILRKDDLLAAPEMLYPKFLPFVSPTPDGKRIVVFSSTITTSAEEIDFEVYDPQNKAWQKLPSLRDYLLRTGCHCPEDIEIQGFTFLTSSVMLFQTSEGIFIFDIDMPKLGWHKQDSYLGAKRIPFNDRFFVIEDGIQLCLDSSKAYDISPRAKTKYKERLFDSSMASWYPTSSLALNVDVRFGVRCSFQTDVVYDEERHALLVVRLQTALDMYTQIAYMVLDVSRYNLKKYKEDYRKKKKKEVVEGKGLLLNASSVDSFKFKLDRELCWSFIPHCVSVIRA</sequence>
<gene>
    <name evidence="1" type="ORF">STAS_14978</name>
</gene>
<dbReference type="Proteomes" id="UP000325081">
    <property type="component" value="Unassembled WGS sequence"/>
</dbReference>
<protein>
    <submittedName>
        <fullName evidence="1">Galactose oxidase/kelch repeat superfamily protein</fullName>
    </submittedName>
</protein>
<comment type="caution">
    <text evidence="1">The sequence shown here is derived from an EMBL/GenBank/DDBJ whole genome shotgun (WGS) entry which is preliminary data.</text>
</comment>